<dbReference type="RefSeq" id="WP_155300405.1">
    <property type="nucleotide sequence ID" value="NZ_BMQG01000028.1"/>
</dbReference>
<feature type="signal peptide" evidence="2">
    <location>
        <begin position="1"/>
        <end position="28"/>
    </location>
</feature>
<organism evidence="4 5">
    <name type="scientific">Deinococcus arenae</name>
    <dbReference type="NCBI Taxonomy" id="1452751"/>
    <lineage>
        <taxon>Bacteria</taxon>
        <taxon>Thermotogati</taxon>
        <taxon>Deinococcota</taxon>
        <taxon>Deinococci</taxon>
        <taxon>Deinococcales</taxon>
        <taxon>Deinococcaceae</taxon>
        <taxon>Deinococcus</taxon>
    </lineage>
</organism>
<evidence type="ECO:0000256" key="2">
    <source>
        <dbReference type="SAM" id="SignalP"/>
    </source>
</evidence>
<keyword evidence="2" id="KW-0732">Signal</keyword>
<feature type="chain" id="PRO_5034440727" description="PepSY domain-containing protein" evidence="2">
    <location>
        <begin position="29"/>
        <end position="166"/>
    </location>
</feature>
<feature type="region of interest" description="Disordered" evidence="1">
    <location>
        <begin position="143"/>
        <end position="166"/>
    </location>
</feature>
<keyword evidence="5" id="KW-1185">Reference proteome</keyword>
<proteinExistence type="predicted"/>
<dbReference type="EMBL" id="BMQG01000028">
    <property type="protein sequence ID" value="GGM59260.1"/>
    <property type="molecule type" value="Genomic_DNA"/>
</dbReference>
<feature type="compositionally biased region" description="Polar residues" evidence="1">
    <location>
        <begin position="58"/>
        <end position="68"/>
    </location>
</feature>
<protein>
    <recommendedName>
        <fullName evidence="3">PepSY domain-containing protein</fullName>
    </recommendedName>
</protein>
<dbReference type="Pfam" id="PF03413">
    <property type="entry name" value="PepSY"/>
    <property type="match status" value="1"/>
</dbReference>
<evidence type="ECO:0000313" key="4">
    <source>
        <dbReference type="EMBL" id="GGM59260.1"/>
    </source>
</evidence>
<feature type="region of interest" description="Disordered" evidence="1">
    <location>
        <begin position="33"/>
        <end position="82"/>
    </location>
</feature>
<feature type="compositionally biased region" description="Polar residues" evidence="1">
    <location>
        <begin position="33"/>
        <end position="43"/>
    </location>
</feature>
<accession>A0A8H9GST5</accession>
<dbReference type="InterPro" id="IPR025711">
    <property type="entry name" value="PepSY"/>
</dbReference>
<name>A0A8H9GST5_9DEIO</name>
<evidence type="ECO:0000259" key="3">
    <source>
        <dbReference type="Pfam" id="PF03413"/>
    </source>
</evidence>
<sequence>MTTNLRTVLLALATAAAVAVPLAGYAFAQTESPAQTMNQSQGQKEGPEGTEVAEGSEANDTPAYTGSIQLPADKNGAEVPDAQEQAQFQALAKITPDQARQAALTAVSGTVTSVTLGDENGSLVYEVLIGKTDVKVDAGNGKVLHQDAADSESGETEGSETGEAGG</sequence>
<gene>
    <name evidence="4" type="ORF">GCM10008956_38590</name>
</gene>
<dbReference type="AlphaFoldDB" id="A0A8H9GST5"/>
<evidence type="ECO:0000256" key="1">
    <source>
        <dbReference type="SAM" id="MobiDB-lite"/>
    </source>
</evidence>
<reference evidence="5" key="1">
    <citation type="journal article" date="2019" name="Int. J. Syst. Evol. Microbiol.">
        <title>The Global Catalogue of Microorganisms (GCM) 10K type strain sequencing project: providing services to taxonomists for standard genome sequencing and annotation.</title>
        <authorList>
            <consortium name="The Broad Institute Genomics Platform"/>
            <consortium name="The Broad Institute Genome Sequencing Center for Infectious Disease"/>
            <person name="Wu L."/>
            <person name="Ma J."/>
        </authorList>
    </citation>
    <scope>NUCLEOTIDE SEQUENCE [LARGE SCALE GENOMIC DNA]</scope>
    <source>
        <strain evidence="5">JCM 31047</strain>
    </source>
</reference>
<dbReference type="Proteomes" id="UP000600547">
    <property type="component" value="Unassembled WGS sequence"/>
</dbReference>
<feature type="domain" description="PepSY" evidence="3">
    <location>
        <begin position="93"/>
        <end position="144"/>
    </location>
</feature>
<comment type="caution">
    <text evidence="4">The sequence shown here is derived from an EMBL/GenBank/DDBJ whole genome shotgun (WGS) entry which is preliminary data.</text>
</comment>
<feature type="compositionally biased region" description="Acidic residues" evidence="1">
    <location>
        <begin position="149"/>
        <end position="160"/>
    </location>
</feature>
<evidence type="ECO:0000313" key="5">
    <source>
        <dbReference type="Proteomes" id="UP000600547"/>
    </source>
</evidence>
<dbReference type="Gene3D" id="3.10.450.40">
    <property type="match status" value="1"/>
</dbReference>